<feature type="domain" description="Cas12f1-like TNB" evidence="3">
    <location>
        <begin position="354"/>
        <end position="405"/>
    </location>
</feature>
<dbReference type="OrthoDB" id="2237019at2759"/>
<keyword evidence="5" id="KW-1185">Reference proteome</keyword>
<feature type="region of interest" description="Disordered" evidence="2">
    <location>
        <begin position="171"/>
        <end position="200"/>
    </location>
</feature>
<feature type="compositionally biased region" description="Basic residues" evidence="2">
    <location>
        <begin position="175"/>
        <end position="200"/>
    </location>
</feature>
<evidence type="ECO:0000313" key="5">
    <source>
        <dbReference type="Proteomes" id="UP000078561"/>
    </source>
</evidence>
<dbReference type="STRING" id="4829.A0A168TB83"/>
<organism evidence="4">
    <name type="scientific">Absidia glauca</name>
    <name type="common">Pin mould</name>
    <dbReference type="NCBI Taxonomy" id="4829"/>
    <lineage>
        <taxon>Eukaryota</taxon>
        <taxon>Fungi</taxon>
        <taxon>Fungi incertae sedis</taxon>
        <taxon>Mucoromycota</taxon>
        <taxon>Mucoromycotina</taxon>
        <taxon>Mucoromycetes</taxon>
        <taxon>Mucorales</taxon>
        <taxon>Cunninghamellaceae</taxon>
        <taxon>Absidia</taxon>
    </lineage>
</organism>
<proteinExistence type="predicted"/>
<name>A0A168TB83_ABSGL</name>
<protein>
    <recommendedName>
        <fullName evidence="3">Cas12f1-like TNB domain-containing protein</fullName>
    </recommendedName>
</protein>
<keyword evidence="1" id="KW-0238">DNA-binding</keyword>
<evidence type="ECO:0000313" key="4">
    <source>
        <dbReference type="EMBL" id="SAM09778.1"/>
    </source>
</evidence>
<evidence type="ECO:0000259" key="3">
    <source>
        <dbReference type="Pfam" id="PF07282"/>
    </source>
</evidence>
<dbReference type="EMBL" id="LT555210">
    <property type="protein sequence ID" value="SAM09778.1"/>
    <property type="molecule type" value="Genomic_DNA"/>
</dbReference>
<reference evidence="4" key="1">
    <citation type="submission" date="2016-04" db="EMBL/GenBank/DDBJ databases">
        <authorList>
            <person name="Evans L.H."/>
            <person name="Alamgir A."/>
            <person name="Owens N."/>
            <person name="Weber N.D."/>
            <person name="Virtaneva K."/>
            <person name="Barbian K."/>
            <person name="Babar A."/>
            <person name="Rosenke K."/>
        </authorList>
    </citation>
    <scope>NUCLEOTIDE SEQUENCE [LARGE SCALE GENOMIC DNA]</scope>
    <source>
        <strain evidence="4">CBS 101.48</strain>
    </source>
</reference>
<dbReference type="InParanoid" id="A0A168TB83"/>
<dbReference type="InterPro" id="IPR010095">
    <property type="entry name" value="Cas12f1-like_TNB"/>
</dbReference>
<dbReference type="AlphaFoldDB" id="A0A168TB83"/>
<sequence>MFYGYILTDGVSLNFVFSRLPRPTHYDLYAPDFSRHSIQGHFRIAGLDPGRRDIVTTAGGVGDGIYPTRQVSTAEYRSISGVTKRQQHLENLKNTTMITELDGNIVPFSTFESNLPTLKTTSPEVLQESIRVRLSTLNQSLDFYDIRQSRNRIKAFQGQQRAIATTTNIALNGGKKFRHDRPASKRNQKLRKNRKAKRRRLRQQRQQAIKDKYDLVVEQLVVVNRQIKLMDDALLNLARLNSLISVESVDLGILHANSSQAQRTWTETLRQQLTDQKIELQASYLAEVGGSKMKQWKKNRHGSNDTTATALPLVAFGAGMISTNHNHIHGYPVGSTNLIRNHMLQRQRRALCIVGHTNEYLTSQICSLCESRMPNAVIDGQQVYALKSCPTCHRTINRDKNASSNMYKIMATSVDGLGRPLSLSRTM</sequence>
<evidence type="ECO:0000256" key="1">
    <source>
        <dbReference type="ARBA" id="ARBA00023125"/>
    </source>
</evidence>
<dbReference type="Proteomes" id="UP000078561">
    <property type="component" value="Unassembled WGS sequence"/>
</dbReference>
<dbReference type="Pfam" id="PF07282">
    <property type="entry name" value="Cas12f1-like_TNB"/>
    <property type="match status" value="1"/>
</dbReference>
<accession>A0A168TB83</accession>
<gene>
    <name evidence="4" type="primary">ABSGL_15487.1 scaffold 17607</name>
</gene>
<evidence type="ECO:0000256" key="2">
    <source>
        <dbReference type="SAM" id="MobiDB-lite"/>
    </source>
</evidence>
<dbReference type="GO" id="GO:0003677">
    <property type="term" value="F:DNA binding"/>
    <property type="evidence" value="ECO:0007669"/>
    <property type="project" value="UniProtKB-KW"/>
</dbReference>